<dbReference type="KEGG" id="mbe:MBM_04177"/>
<evidence type="ECO:0000256" key="1">
    <source>
        <dbReference type="SAM" id="MobiDB-lite"/>
    </source>
</evidence>
<dbReference type="RefSeq" id="XP_007292066.1">
    <property type="nucleotide sequence ID" value="XM_007292004.1"/>
</dbReference>
<sequence length="171" mass="19666">MSRFYRSQVPVMKRMIQDSGIDEETFNRLFMTNMVNAFRHRHQPPANGAAVTFDVLYYLAEKDTWAQLWPQQDFPGVDPRRGNYESRLVDLLFKALEGGTANEEVQRVWMRCLEAAIREDADWGMEVVQYGTEKAFWEVYWSDAGEFEGVDPRGEEAGEVTRGEGAISAAR</sequence>
<reference evidence="2 3" key="1">
    <citation type="journal article" date="2012" name="BMC Genomics">
        <title>Sequencing the genome of Marssonina brunnea reveals fungus-poplar co-evolution.</title>
        <authorList>
            <person name="Zhu S."/>
            <person name="Cao Y.-Z."/>
            <person name="Jiang C."/>
            <person name="Tan B.-Y."/>
            <person name="Wang Z."/>
            <person name="Feng S."/>
            <person name="Zhang L."/>
            <person name="Su X.-H."/>
            <person name="Brejova B."/>
            <person name="Vinar T."/>
            <person name="Xu M."/>
            <person name="Wang M.-X."/>
            <person name="Zhang S.-G."/>
            <person name="Huang M.-R."/>
            <person name="Wu R."/>
            <person name="Zhou Y."/>
        </authorList>
    </citation>
    <scope>NUCLEOTIDE SEQUENCE [LARGE SCALE GENOMIC DNA]</scope>
    <source>
        <strain evidence="2 3">MB_m1</strain>
    </source>
</reference>
<feature type="region of interest" description="Disordered" evidence="1">
    <location>
        <begin position="151"/>
        <end position="171"/>
    </location>
</feature>
<evidence type="ECO:0000313" key="2">
    <source>
        <dbReference type="EMBL" id="EKD17808.1"/>
    </source>
</evidence>
<organism evidence="2 3">
    <name type="scientific">Marssonina brunnea f. sp. multigermtubi (strain MB_m1)</name>
    <name type="common">Marssonina leaf spot fungus</name>
    <dbReference type="NCBI Taxonomy" id="1072389"/>
    <lineage>
        <taxon>Eukaryota</taxon>
        <taxon>Fungi</taxon>
        <taxon>Dikarya</taxon>
        <taxon>Ascomycota</taxon>
        <taxon>Pezizomycotina</taxon>
        <taxon>Leotiomycetes</taxon>
        <taxon>Helotiales</taxon>
        <taxon>Drepanopezizaceae</taxon>
        <taxon>Drepanopeziza</taxon>
    </lineage>
</organism>
<dbReference type="Proteomes" id="UP000006753">
    <property type="component" value="Unassembled WGS sequence"/>
</dbReference>
<dbReference type="GeneID" id="18760112"/>
<keyword evidence="3" id="KW-1185">Reference proteome</keyword>
<protein>
    <submittedName>
        <fullName evidence="2">Uncharacterized protein</fullName>
    </submittedName>
</protein>
<name>K1XAQ7_MARBU</name>
<dbReference type="OrthoDB" id="3501311at2759"/>
<proteinExistence type="predicted"/>
<dbReference type="AlphaFoldDB" id="K1XAQ7"/>
<feature type="compositionally biased region" description="Basic and acidic residues" evidence="1">
    <location>
        <begin position="151"/>
        <end position="162"/>
    </location>
</feature>
<dbReference type="InParanoid" id="K1XAQ7"/>
<evidence type="ECO:0000313" key="3">
    <source>
        <dbReference type="Proteomes" id="UP000006753"/>
    </source>
</evidence>
<accession>K1XAQ7</accession>
<gene>
    <name evidence="2" type="ORF">MBM_04177</name>
</gene>
<dbReference type="EMBL" id="JH921435">
    <property type="protein sequence ID" value="EKD17808.1"/>
    <property type="molecule type" value="Genomic_DNA"/>
</dbReference>
<dbReference type="HOGENOM" id="CLU_1563182_0_0_1"/>